<dbReference type="Gramene" id="EOX92167">
    <property type="protein sequence ID" value="EOX92167"/>
    <property type="gene ID" value="TCM_001161"/>
</dbReference>
<dbReference type="AlphaFoldDB" id="A0A061DIU2"/>
<evidence type="ECO:0000313" key="1">
    <source>
        <dbReference type="EMBL" id="EOX92167.1"/>
    </source>
</evidence>
<protein>
    <submittedName>
        <fullName evidence="1">Uncharacterized protein</fullName>
    </submittedName>
</protein>
<proteinExistence type="predicted"/>
<sequence length="85" mass="9759">MGFVFLRLHIYRQLKLWLIIFRIVKACSVMAIFLTHFTQSPTVSSAWLPLTPCSRAAAASASFRSTNFQWQFEVFILCMGRRGNA</sequence>
<organism evidence="1 2">
    <name type="scientific">Theobroma cacao</name>
    <name type="common">Cacao</name>
    <name type="synonym">Cocoa</name>
    <dbReference type="NCBI Taxonomy" id="3641"/>
    <lineage>
        <taxon>Eukaryota</taxon>
        <taxon>Viridiplantae</taxon>
        <taxon>Streptophyta</taxon>
        <taxon>Embryophyta</taxon>
        <taxon>Tracheophyta</taxon>
        <taxon>Spermatophyta</taxon>
        <taxon>Magnoliopsida</taxon>
        <taxon>eudicotyledons</taxon>
        <taxon>Gunneridae</taxon>
        <taxon>Pentapetalae</taxon>
        <taxon>rosids</taxon>
        <taxon>malvids</taxon>
        <taxon>Malvales</taxon>
        <taxon>Malvaceae</taxon>
        <taxon>Byttnerioideae</taxon>
        <taxon>Theobroma</taxon>
    </lineage>
</organism>
<gene>
    <name evidence="1" type="ORF">TCM_001161</name>
</gene>
<accession>A0A061DIU2</accession>
<dbReference type="EMBL" id="CM001879">
    <property type="protein sequence ID" value="EOX92167.1"/>
    <property type="molecule type" value="Genomic_DNA"/>
</dbReference>
<keyword evidence="2" id="KW-1185">Reference proteome</keyword>
<name>A0A061DIU2_THECC</name>
<dbReference type="InParanoid" id="A0A061DIU2"/>
<reference evidence="1 2" key="1">
    <citation type="journal article" date="2013" name="Genome Biol.">
        <title>The genome sequence of the most widely cultivated cacao type and its use to identify candidate genes regulating pod color.</title>
        <authorList>
            <person name="Motamayor J.C."/>
            <person name="Mockaitis K."/>
            <person name="Schmutz J."/>
            <person name="Haiminen N."/>
            <person name="Iii D.L."/>
            <person name="Cornejo O."/>
            <person name="Findley S.D."/>
            <person name="Zheng P."/>
            <person name="Utro F."/>
            <person name="Royaert S."/>
            <person name="Saski C."/>
            <person name="Jenkins J."/>
            <person name="Podicheti R."/>
            <person name="Zhao M."/>
            <person name="Scheffler B.E."/>
            <person name="Stack J.C."/>
            <person name="Feltus F.A."/>
            <person name="Mustiga G.M."/>
            <person name="Amores F."/>
            <person name="Phillips W."/>
            <person name="Marelli J.P."/>
            <person name="May G.D."/>
            <person name="Shapiro H."/>
            <person name="Ma J."/>
            <person name="Bustamante C.D."/>
            <person name="Schnell R.J."/>
            <person name="Main D."/>
            <person name="Gilbert D."/>
            <person name="Parida L."/>
            <person name="Kuhn D.N."/>
        </authorList>
    </citation>
    <scope>NUCLEOTIDE SEQUENCE [LARGE SCALE GENOMIC DNA]</scope>
    <source>
        <strain evidence="2">cv. Matina 1-6</strain>
    </source>
</reference>
<evidence type="ECO:0000313" key="2">
    <source>
        <dbReference type="Proteomes" id="UP000026915"/>
    </source>
</evidence>
<dbReference type="HOGENOM" id="CLU_2517118_0_0_1"/>
<dbReference type="Proteomes" id="UP000026915">
    <property type="component" value="Chromosome 1"/>
</dbReference>